<dbReference type="Gramene" id="Pp3c5_6279V3.1">
    <property type="protein sequence ID" value="PAC:32955346.CDS.1"/>
    <property type="gene ID" value="Pp3c5_6279"/>
</dbReference>
<dbReference type="AlphaFoldDB" id="A0A2K1KIN2"/>
<dbReference type="EMBL" id="ABEU02000005">
    <property type="protein sequence ID" value="PNR53646.1"/>
    <property type="molecule type" value="Genomic_DNA"/>
</dbReference>
<sequence>MELARERGGRGAFIGDSSAKQSGGVVVPLPFPREEDPEGVTVQRIAPFISGEQAGLVQRIGCRQIWSQRLQSFWRRGARNKVLSGSSESLLGFQLGPPLIHFGQLGFRISFSCFLFFWVCFELFSITFFVVMRHAKWSASVGHLR</sequence>
<feature type="transmembrane region" description="Helical" evidence="2">
    <location>
        <begin position="109"/>
        <end position="131"/>
    </location>
</feature>
<evidence type="ECO:0000313" key="5">
    <source>
        <dbReference type="Proteomes" id="UP000006727"/>
    </source>
</evidence>
<keyword evidence="5" id="KW-1185">Reference proteome</keyword>
<dbReference type="InParanoid" id="A0A2K1KIN2"/>
<evidence type="ECO:0000313" key="4">
    <source>
        <dbReference type="EnsemblPlants" id="PAC:32955346.CDS.1"/>
    </source>
</evidence>
<accession>A0A2K1KIN2</accession>
<reference evidence="3 5" key="2">
    <citation type="journal article" date="2018" name="Plant J.">
        <title>The Physcomitrella patens chromosome-scale assembly reveals moss genome structure and evolution.</title>
        <authorList>
            <person name="Lang D."/>
            <person name="Ullrich K.K."/>
            <person name="Murat F."/>
            <person name="Fuchs J."/>
            <person name="Jenkins J."/>
            <person name="Haas F.B."/>
            <person name="Piednoel M."/>
            <person name="Gundlach H."/>
            <person name="Van Bel M."/>
            <person name="Meyberg R."/>
            <person name="Vives C."/>
            <person name="Morata J."/>
            <person name="Symeonidi A."/>
            <person name="Hiss M."/>
            <person name="Muchero W."/>
            <person name="Kamisugi Y."/>
            <person name="Saleh O."/>
            <person name="Blanc G."/>
            <person name="Decker E.L."/>
            <person name="van Gessel N."/>
            <person name="Grimwood J."/>
            <person name="Hayes R.D."/>
            <person name="Graham S.W."/>
            <person name="Gunter L.E."/>
            <person name="McDaniel S.F."/>
            <person name="Hoernstein S.N.W."/>
            <person name="Larsson A."/>
            <person name="Li F.W."/>
            <person name="Perroud P.F."/>
            <person name="Phillips J."/>
            <person name="Ranjan P."/>
            <person name="Rokshar D.S."/>
            <person name="Rothfels C.J."/>
            <person name="Schneider L."/>
            <person name="Shu S."/>
            <person name="Stevenson D.W."/>
            <person name="Thummler F."/>
            <person name="Tillich M."/>
            <person name="Villarreal Aguilar J.C."/>
            <person name="Widiez T."/>
            <person name="Wong G.K."/>
            <person name="Wymore A."/>
            <person name="Zhang Y."/>
            <person name="Zimmer A.D."/>
            <person name="Quatrano R.S."/>
            <person name="Mayer K.F.X."/>
            <person name="Goodstein D."/>
            <person name="Casacuberta J.M."/>
            <person name="Vandepoele K."/>
            <person name="Reski R."/>
            <person name="Cuming A.C."/>
            <person name="Tuskan G.A."/>
            <person name="Maumus F."/>
            <person name="Salse J."/>
            <person name="Schmutz J."/>
            <person name="Rensing S.A."/>
        </authorList>
    </citation>
    <scope>NUCLEOTIDE SEQUENCE [LARGE SCALE GENOMIC DNA]</scope>
    <source>
        <strain evidence="4 5">cv. Gransden 2004</strain>
    </source>
</reference>
<evidence type="ECO:0000256" key="1">
    <source>
        <dbReference type="SAM" id="MobiDB-lite"/>
    </source>
</evidence>
<organism evidence="3">
    <name type="scientific">Physcomitrium patens</name>
    <name type="common">Spreading-leaved earth moss</name>
    <name type="synonym">Physcomitrella patens</name>
    <dbReference type="NCBI Taxonomy" id="3218"/>
    <lineage>
        <taxon>Eukaryota</taxon>
        <taxon>Viridiplantae</taxon>
        <taxon>Streptophyta</taxon>
        <taxon>Embryophyta</taxon>
        <taxon>Bryophyta</taxon>
        <taxon>Bryophytina</taxon>
        <taxon>Bryopsida</taxon>
        <taxon>Funariidae</taxon>
        <taxon>Funariales</taxon>
        <taxon>Funariaceae</taxon>
        <taxon>Physcomitrium</taxon>
    </lineage>
</organism>
<dbReference type="Proteomes" id="UP000006727">
    <property type="component" value="Chromosome 5"/>
</dbReference>
<gene>
    <name evidence="3" type="ORF">PHYPA_007321</name>
</gene>
<feature type="region of interest" description="Disordered" evidence="1">
    <location>
        <begin position="1"/>
        <end position="21"/>
    </location>
</feature>
<evidence type="ECO:0000313" key="3">
    <source>
        <dbReference type="EMBL" id="PNR53646.1"/>
    </source>
</evidence>
<keyword evidence="2" id="KW-0812">Transmembrane</keyword>
<keyword evidence="2" id="KW-1133">Transmembrane helix</keyword>
<evidence type="ECO:0000256" key="2">
    <source>
        <dbReference type="SAM" id="Phobius"/>
    </source>
</evidence>
<proteinExistence type="predicted"/>
<dbReference type="EnsemblPlants" id="Pp3c5_6279V3.1">
    <property type="protein sequence ID" value="PAC:32955346.CDS.1"/>
    <property type="gene ID" value="Pp3c5_6279"/>
</dbReference>
<protein>
    <submittedName>
        <fullName evidence="3 4">Uncharacterized protein</fullName>
    </submittedName>
</protein>
<reference evidence="3 5" key="1">
    <citation type="journal article" date="2008" name="Science">
        <title>The Physcomitrella genome reveals evolutionary insights into the conquest of land by plants.</title>
        <authorList>
            <person name="Rensing S."/>
            <person name="Lang D."/>
            <person name="Zimmer A."/>
            <person name="Terry A."/>
            <person name="Salamov A."/>
            <person name="Shapiro H."/>
            <person name="Nishiyama T."/>
            <person name="Perroud P.-F."/>
            <person name="Lindquist E."/>
            <person name="Kamisugi Y."/>
            <person name="Tanahashi T."/>
            <person name="Sakakibara K."/>
            <person name="Fujita T."/>
            <person name="Oishi K."/>
            <person name="Shin-I T."/>
            <person name="Kuroki Y."/>
            <person name="Toyoda A."/>
            <person name="Suzuki Y."/>
            <person name="Hashimoto A."/>
            <person name="Yamaguchi K."/>
            <person name="Sugano A."/>
            <person name="Kohara Y."/>
            <person name="Fujiyama A."/>
            <person name="Anterola A."/>
            <person name="Aoki S."/>
            <person name="Ashton N."/>
            <person name="Barbazuk W.B."/>
            <person name="Barker E."/>
            <person name="Bennetzen J."/>
            <person name="Bezanilla M."/>
            <person name="Blankenship R."/>
            <person name="Cho S.H."/>
            <person name="Dutcher S."/>
            <person name="Estelle M."/>
            <person name="Fawcett J.A."/>
            <person name="Gundlach H."/>
            <person name="Hanada K."/>
            <person name="Heyl A."/>
            <person name="Hicks K.A."/>
            <person name="Hugh J."/>
            <person name="Lohr M."/>
            <person name="Mayer K."/>
            <person name="Melkozernov A."/>
            <person name="Murata T."/>
            <person name="Nelson D."/>
            <person name="Pils B."/>
            <person name="Prigge M."/>
            <person name="Reiss B."/>
            <person name="Renner T."/>
            <person name="Rombauts S."/>
            <person name="Rushton P."/>
            <person name="Sanderfoot A."/>
            <person name="Schween G."/>
            <person name="Shiu S.-H."/>
            <person name="Stueber K."/>
            <person name="Theodoulou F.L."/>
            <person name="Tu H."/>
            <person name="Van de Peer Y."/>
            <person name="Verrier P.J."/>
            <person name="Waters E."/>
            <person name="Wood A."/>
            <person name="Yang L."/>
            <person name="Cove D."/>
            <person name="Cuming A."/>
            <person name="Hasebe M."/>
            <person name="Lucas S."/>
            <person name="Mishler D.B."/>
            <person name="Reski R."/>
            <person name="Grigoriev I."/>
            <person name="Quatrano R.S."/>
            <person name="Boore J.L."/>
        </authorList>
    </citation>
    <scope>NUCLEOTIDE SEQUENCE [LARGE SCALE GENOMIC DNA]</scope>
    <source>
        <strain evidence="4 5">cv. Gransden 2004</strain>
    </source>
</reference>
<keyword evidence="2" id="KW-0472">Membrane</keyword>
<name>A0A2K1KIN2_PHYPA</name>
<reference evidence="4" key="3">
    <citation type="submission" date="2020-12" db="UniProtKB">
        <authorList>
            <consortium name="EnsemblPlants"/>
        </authorList>
    </citation>
    <scope>IDENTIFICATION</scope>
</reference>